<comment type="subunit">
    <text evidence="1">Homodimer.</text>
</comment>
<keyword evidence="1" id="KW-0436">Ligase</keyword>
<feature type="binding site" evidence="1">
    <location>
        <begin position="167"/>
        <end position="168"/>
    </location>
    <ligand>
        <name>ATP</name>
        <dbReference type="ChEBI" id="CHEBI:30616"/>
    </ligand>
</feature>
<reference evidence="2" key="1">
    <citation type="journal article" date="2014" name="Int. J. Syst. Evol. Microbiol.">
        <title>Complete genome sequence of Corynebacterium casei LMG S-19264T (=DSM 44701T), isolated from a smear-ripened cheese.</title>
        <authorList>
            <consortium name="US DOE Joint Genome Institute (JGI-PGF)"/>
            <person name="Walter F."/>
            <person name="Albersmeier A."/>
            <person name="Kalinowski J."/>
            <person name="Ruckert C."/>
        </authorList>
    </citation>
    <scope>NUCLEOTIDE SEQUENCE</scope>
    <source>
        <strain evidence="2">CGMCC 4.3508</strain>
    </source>
</reference>
<comment type="function">
    <text evidence="1">Catalyzes a mechanistically unusual reaction, the ATP-dependent insertion of CO2 between the N7 and N8 nitrogen atoms of 7,8-diaminopelargonic acid (DAPA, also called 7,8-diammoniononanoate) to form a ureido ring.</text>
</comment>
<keyword evidence="1" id="KW-0460">Magnesium</keyword>
<feature type="binding site" evidence="1">
    <location>
        <position position="108"/>
    </location>
    <ligand>
        <name>Mg(2+)</name>
        <dbReference type="ChEBI" id="CHEBI:18420"/>
    </ligand>
</feature>
<comment type="caution">
    <text evidence="2">The sequence shown here is derived from an EMBL/GenBank/DDBJ whole genome shotgun (WGS) entry which is preliminary data.</text>
</comment>
<dbReference type="GO" id="GO:0000287">
    <property type="term" value="F:magnesium ion binding"/>
    <property type="evidence" value="ECO:0007669"/>
    <property type="project" value="UniProtKB-UniRule"/>
</dbReference>
<dbReference type="EMBL" id="BMMH01000003">
    <property type="protein sequence ID" value="GGL03880.1"/>
    <property type="molecule type" value="Genomic_DNA"/>
</dbReference>
<dbReference type="PANTHER" id="PTHR43210:SF5">
    <property type="entry name" value="DETHIOBIOTIN SYNTHETASE"/>
    <property type="match status" value="1"/>
</dbReference>
<feature type="binding site" evidence="1">
    <location>
        <position position="50"/>
    </location>
    <ligand>
        <name>ATP</name>
        <dbReference type="ChEBI" id="CHEBI:30616"/>
    </ligand>
</feature>
<name>A0A917REI8_9NOCA</name>
<comment type="cofactor">
    <cofactor evidence="1">
        <name>Mg(2+)</name>
        <dbReference type="ChEBI" id="CHEBI:18420"/>
    </cofactor>
</comment>
<dbReference type="GO" id="GO:0009102">
    <property type="term" value="P:biotin biosynthetic process"/>
    <property type="evidence" value="ECO:0007669"/>
    <property type="project" value="UniProtKB-UniRule"/>
</dbReference>
<proteinExistence type="inferred from homology"/>
<comment type="subcellular location">
    <subcellularLocation>
        <location evidence="1">Cytoplasm</location>
    </subcellularLocation>
</comment>
<feature type="binding site" evidence="1">
    <location>
        <begin position="12"/>
        <end position="17"/>
    </location>
    <ligand>
        <name>ATP</name>
        <dbReference type="ChEBI" id="CHEBI:30616"/>
    </ligand>
</feature>
<organism evidence="2 3">
    <name type="scientific">Nocardia jinanensis</name>
    <dbReference type="NCBI Taxonomy" id="382504"/>
    <lineage>
        <taxon>Bacteria</taxon>
        <taxon>Bacillati</taxon>
        <taxon>Actinomycetota</taxon>
        <taxon>Actinomycetes</taxon>
        <taxon>Mycobacteriales</taxon>
        <taxon>Nocardiaceae</taxon>
        <taxon>Nocardia</taxon>
    </lineage>
</organism>
<sequence length="243" mass="24812">MTPLLVTGTSTEVGKTVTTAALAAVARAAGREVAVCKPAQTGVAAGEPGDLAVVTALAGVTRTVEPARYPEPLAPDTAARRCGAPLLRLSEISTAIAGLGSADLVLVEGAGGLLVRLGEFTLLDLARELSAPVLVVAAPGLGTLNHTELTTWALRQAGVECAGLVIGSWPDQPDLAMRTNRADLPRVTGAALVGSIPAGAGSWSPGRFRAAAPAWFDRRWAGRYLGWPCVGPEIRPPATAFAP</sequence>
<feature type="binding site" evidence="1">
    <location>
        <position position="41"/>
    </location>
    <ligand>
        <name>substrate</name>
    </ligand>
</feature>
<dbReference type="Pfam" id="PF13500">
    <property type="entry name" value="AAA_26"/>
    <property type="match status" value="1"/>
</dbReference>
<comment type="pathway">
    <text evidence="1">Cofactor biosynthesis; biotin biosynthesis; biotin from 7,8-diaminononanoate: step 1/2.</text>
</comment>
<dbReference type="GO" id="GO:0005524">
    <property type="term" value="F:ATP binding"/>
    <property type="evidence" value="ECO:0007669"/>
    <property type="project" value="UniProtKB-UniRule"/>
</dbReference>
<dbReference type="RefSeq" id="WP_062998239.1">
    <property type="nucleotide sequence ID" value="NZ_BMMH01000003.1"/>
</dbReference>
<comment type="caution">
    <text evidence="1">Lacks conserved residue(s) required for the propagation of feature annotation.</text>
</comment>
<comment type="similarity">
    <text evidence="1">Belongs to the dethiobiotin synthetase family.</text>
</comment>
<feature type="active site" evidence="1">
    <location>
        <position position="37"/>
    </location>
</feature>
<feature type="binding site" evidence="1">
    <location>
        <position position="50"/>
    </location>
    <ligand>
        <name>Mg(2+)</name>
        <dbReference type="ChEBI" id="CHEBI:18420"/>
    </ligand>
</feature>
<dbReference type="GO" id="GO:0004141">
    <property type="term" value="F:dethiobiotin synthase activity"/>
    <property type="evidence" value="ECO:0007669"/>
    <property type="project" value="UniProtKB-UniRule"/>
</dbReference>
<feature type="binding site" evidence="1">
    <location>
        <position position="16"/>
    </location>
    <ligand>
        <name>Mg(2+)</name>
        <dbReference type="ChEBI" id="CHEBI:18420"/>
    </ligand>
</feature>
<dbReference type="SUPFAM" id="SSF52540">
    <property type="entry name" value="P-loop containing nucleoside triphosphate hydrolases"/>
    <property type="match status" value="1"/>
</dbReference>
<accession>A0A917REI8</accession>
<dbReference type="InterPro" id="IPR027417">
    <property type="entry name" value="P-loop_NTPase"/>
</dbReference>
<dbReference type="AlphaFoldDB" id="A0A917REI8"/>
<protein>
    <recommendedName>
        <fullName evidence="1">ATP-dependent dethiobiotin synthetase BioD</fullName>
        <ecNumber evidence="1">6.3.3.3</ecNumber>
    </recommendedName>
    <alternativeName>
        <fullName evidence="1">DTB synthetase</fullName>
        <shortName evidence="1">DTBS</shortName>
    </alternativeName>
    <alternativeName>
        <fullName evidence="1">Dethiobiotin synthase</fullName>
    </alternativeName>
</protein>
<dbReference type="Proteomes" id="UP000638263">
    <property type="component" value="Unassembled WGS sequence"/>
</dbReference>
<evidence type="ECO:0000313" key="3">
    <source>
        <dbReference type="Proteomes" id="UP000638263"/>
    </source>
</evidence>
<keyword evidence="1" id="KW-0547">Nucleotide-binding</keyword>
<evidence type="ECO:0000313" key="2">
    <source>
        <dbReference type="EMBL" id="GGL03880.1"/>
    </source>
</evidence>
<dbReference type="Gene3D" id="3.40.50.300">
    <property type="entry name" value="P-loop containing nucleotide triphosphate hydrolases"/>
    <property type="match status" value="1"/>
</dbReference>
<dbReference type="NCBIfam" id="TIGR00347">
    <property type="entry name" value="bioD"/>
    <property type="match status" value="1"/>
</dbReference>
<keyword evidence="1" id="KW-0067">ATP-binding</keyword>
<comment type="catalytic activity">
    <reaction evidence="1">
        <text>(7R,8S)-7,8-diammoniononanoate + CO2 + ATP = (4R,5S)-dethiobiotin + ADP + phosphate + 3 H(+)</text>
        <dbReference type="Rhea" id="RHEA:15805"/>
        <dbReference type="ChEBI" id="CHEBI:15378"/>
        <dbReference type="ChEBI" id="CHEBI:16526"/>
        <dbReference type="ChEBI" id="CHEBI:30616"/>
        <dbReference type="ChEBI" id="CHEBI:43474"/>
        <dbReference type="ChEBI" id="CHEBI:149469"/>
        <dbReference type="ChEBI" id="CHEBI:149473"/>
        <dbReference type="ChEBI" id="CHEBI:456216"/>
        <dbReference type="EC" id="6.3.3.3"/>
    </reaction>
</comment>
<evidence type="ECO:0000256" key="1">
    <source>
        <dbReference type="HAMAP-Rule" id="MF_00336"/>
    </source>
</evidence>
<keyword evidence="3" id="KW-1185">Reference proteome</keyword>
<feature type="binding site" evidence="1">
    <location>
        <begin position="108"/>
        <end position="111"/>
    </location>
    <ligand>
        <name>ATP</name>
        <dbReference type="ChEBI" id="CHEBI:30616"/>
    </ligand>
</feature>
<keyword evidence="1" id="KW-0963">Cytoplasm</keyword>
<gene>
    <name evidence="1 2" type="primary">bioD</name>
    <name evidence="2" type="ORF">GCM10011588_18150</name>
</gene>
<dbReference type="PANTHER" id="PTHR43210">
    <property type="entry name" value="DETHIOBIOTIN SYNTHETASE"/>
    <property type="match status" value="1"/>
</dbReference>
<dbReference type="EC" id="6.3.3.3" evidence="1"/>
<reference evidence="2" key="2">
    <citation type="submission" date="2020-09" db="EMBL/GenBank/DDBJ databases">
        <authorList>
            <person name="Sun Q."/>
            <person name="Zhou Y."/>
        </authorList>
    </citation>
    <scope>NUCLEOTIDE SEQUENCE</scope>
    <source>
        <strain evidence="2">CGMCC 4.3508</strain>
    </source>
</reference>
<dbReference type="CDD" id="cd03109">
    <property type="entry name" value="DTBS"/>
    <property type="match status" value="1"/>
</dbReference>
<dbReference type="InterPro" id="IPR004472">
    <property type="entry name" value="DTB_synth_BioD"/>
</dbReference>
<dbReference type="PIRSF" id="PIRSF006755">
    <property type="entry name" value="DTB_synth"/>
    <property type="match status" value="1"/>
</dbReference>
<keyword evidence="1" id="KW-0093">Biotin biosynthesis</keyword>
<dbReference type="HAMAP" id="MF_00336">
    <property type="entry name" value="BioD"/>
    <property type="match status" value="1"/>
</dbReference>
<dbReference type="GO" id="GO:0005829">
    <property type="term" value="C:cytosol"/>
    <property type="evidence" value="ECO:0007669"/>
    <property type="project" value="TreeGrafter"/>
</dbReference>
<keyword evidence="1" id="KW-0479">Metal-binding</keyword>